<keyword evidence="3" id="KW-1185">Reference proteome</keyword>
<sequence length="97" mass="10739">MVTAESGAPNCGGARDAPVFTCKVTRQTRAEPRHQLPDYDAAAELMTLLRLELWACESAPPKIETSWKSAMWGIQVPGLLFALAFVHILESIRKRDT</sequence>
<reference evidence="2" key="1">
    <citation type="journal article" date="2020" name="Stud. Mycol.">
        <title>101 Dothideomycetes genomes: a test case for predicting lifestyles and emergence of pathogens.</title>
        <authorList>
            <person name="Haridas S."/>
            <person name="Albert R."/>
            <person name="Binder M."/>
            <person name="Bloem J."/>
            <person name="Labutti K."/>
            <person name="Salamov A."/>
            <person name="Andreopoulos B."/>
            <person name="Baker S."/>
            <person name="Barry K."/>
            <person name="Bills G."/>
            <person name="Bluhm B."/>
            <person name="Cannon C."/>
            <person name="Castanera R."/>
            <person name="Culley D."/>
            <person name="Daum C."/>
            <person name="Ezra D."/>
            <person name="Gonzalez J."/>
            <person name="Henrissat B."/>
            <person name="Kuo A."/>
            <person name="Liang C."/>
            <person name="Lipzen A."/>
            <person name="Lutzoni F."/>
            <person name="Magnuson J."/>
            <person name="Mondo S."/>
            <person name="Nolan M."/>
            <person name="Ohm R."/>
            <person name="Pangilinan J."/>
            <person name="Park H.-J."/>
            <person name="Ramirez L."/>
            <person name="Alfaro M."/>
            <person name="Sun H."/>
            <person name="Tritt A."/>
            <person name="Yoshinaga Y."/>
            <person name="Zwiers L.-H."/>
            <person name="Turgeon B."/>
            <person name="Goodwin S."/>
            <person name="Spatafora J."/>
            <person name="Crous P."/>
            <person name="Grigoriev I."/>
        </authorList>
    </citation>
    <scope>NUCLEOTIDE SEQUENCE</scope>
    <source>
        <strain evidence="2">CBS 690.94</strain>
    </source>
</reference>
<feature type="transmembrane region" description="Helical" evidence="1">
    <location>
        <begin position="70"/>
        <end position="89"/>
    </location>
</feature>
<evidence type="ECO:0000313" key="2">
    <source>
        <dbReference type="EMBL" id="KAF2443006.1"/>
    </source>
</evidence>
<comment type="caution">
    <text evidence="2">The sequence shown here is derived from an EMBL/GenBank/DDBJ whole genome shotgun (WGS) entry which is preliminary data.</text>
</comment>
<keyword evidence="1" id="KW-1133">Transmembrane helix</keyword>
<dbReference type="EMBL" id="MU001503">
    <property type="protein sequence ID" value="KAF2443006.1"/>
    <property type="molecule type" value="Genomic_DNA"/>
</dbReference>
<protein>
    <submittedName>
        <fullName evidence="2">Uncharacterized protein</fullName>
    </submittedName>
</protein>
<name>A0A9P4PHI0_9PLEO</name>
<evidence type="ECO:0000256" key="1">
    <source>
        <dbReference type="SAM" id="Phobius"/>
    </source>
</evidence>
<organism evidence="2 3">
    <name type="scientific">Karstenula rhodostoma CBS 690.94</name>
    <dbReference type="NCBI Taxonomy" id="1392251"/>
    <lineage>
        <taxon>Eukaryota</taxon>
        <taxon>Fungi</taxon>
        <taxon>Dikarya</taxon>
        <taxon>Ascomycota</taxon>
        <taxon>Pezizomycotina</taxon>
        <taxon>Dothideomycetes</taxon>
        <taxon>Pleosporomycetidae</taxon>
        <taxon>Pleosporales</taxon>
        <taxon>Massarineae</taxon>
        <taxon>Didymosphaeriaceae</taxon>
        <taxon>Karstenula</taxon>
    </lineage>
</organism>
<proteinExistence type="predicted"/>
<dbReference type="AlphaFoldDB" id="A0A9P4PHI0"/>
<accession>A0A9P4PHI0</accession>
<keyword evidence="1" id="KW-0472">Membrane</keyword>
<evidence type="ECO:0000313" key="3">
    <source>
        <dbReference type="Proteomes" id="UP000799764"/>
    </source>
</evidence>
<keyword evidence="1" id="KW-0812">Transmembrane</keyword>
<gene>
    <name evidence="2" type="ORF">P171DRAFT_54324</name>
</gene>
<dbReference type="Proteomes" id="UP000799764">
    <property type="component" value="Unassembled WGS sequence"/>
</dbReference>